<dbReference type="Proteomes" id="UP000254848">
    <property type="component" value="Unassembled WGS sequence"/>
</dbReference>
<dbReference type="OrthoDB" id="8738370at2"/>
<keyword evidence="1" id="KW-0808">Transferase</keyword>
<protein>
    <submittedName>
        <fullName evidence="1">UDP-N-acetylglucosamine (GlcNAc):hydroxyproline polypeptide GlcNAc-transferase</fullName>
    </submittedName>
</protein>
<dbReference type="SUPFAM" id="SSF53448">
    <property type="entry name" value="Nucleotide-diphospho-sugar transferases"/>
    <property type="match status" value="1"/>
</dbReference>
<dbReference type="EMBL" id="QRAP01000002">
    <property type="protein sequence ID" value="RDK96045.1"/>
    <property type="molecule type" value="Genomic_DNA"/>
</dbReference>
<keyword evidence="2" id="KW-1185">Reference proteome</keyword>
<dbReference type="InterPro" id="IPR029044">
    <property type="entry name" value="Nucleotide-diphossugar_trans"/>
</dbReference>
<name>A0A370R2C8_9GAMM</name>
<comment type="caution">
    <text evidence="1">The sequence shown here is derived from an EMBL/GenBank/DDBJ whole genome shotgun (WGS) entry which is preliminary data.</text>
</comment>
<dbReference type="GO" id="GO:0016740">
    <property type="term" value="F:transferase activity"/>
    <property type="evidence" value="ECO:0007669"/>
    <property type="project" value="UniProtKB-KW"/>
</dbReference>
<dbReference type="InterPro" id="IPR021067">
    <property type="entry name" value="Glycosyltransferase"/>
</dbReference>
<dbReference type="Gene3D" id="3.90.550.10">
    <property type="entry name" value="Spore Coat Polysaccharide Biosynthesis Protein SpsA, Chain A"/>
    <property type="match status" value="1"/>
</dbReference>
<evidence type="ECO:0000313" key="1">
    <source>
        <dbReference type="EMBL" id="RDK96045.1"/>
    </source>
</evidence>
<sequence length="446" mass="50828">MDNRSGIFISVASYRDPELIPTLKNMAESASDPQRLHIAVCWQDDEDLSVFTDAGFTHTQTTHTDGRATSFYHYNGARIDVISVHYYASQGACWARHLAETLYDGEDYFLQIDSHCRFAEDWDRELIAMWRQLLTQSDKPILSAYPPPYTPGEEENRQFYVSRMLFREFVADGFPMLTSAPIKEDAPLRGSYLAGGFIFAAASFLQDVPNDPQIFFSGEEIAMAVRAFTHGYDIYHPHKPLVWHYYQRKECNKVWGDHNNDAKKEGAIEQAWWERDKISKTRVRTVLGIEETPADLGRYACGTQRSIRQFEYRAGICLAAKTVLPEVVGPAHVCYFATPPEDEAAWLNKQITYNKKMLKIGKTDFDDTAPDLDHLHIGIYGSQNALLYKKTVTLEEIKKLRAANEGNGEFSVDIEFHTAPQVRPVSVRLCPWLNDSGWGSVTEKAW</sequence>
<accession>A0A370R2C8</accession>
<dbReference type="PANTHER" id="PTHR34496:SF10">
    <property type="entry name" value="GLCNAC TRANSFERASE"/>
    <property type="match status" value="1"/>
</dbReference>
<proteinExistence type="predicted"/>
<reference evidence="1 2" key="1">
    <citation type="submission" date="2018-07" db="EMBL/GenBank/DDBJ databases">
        <title>Genomic Encyclopedia of Type Strains, Phase IV (KMG-IV): sequencing the most valuable type-strain genomes for metagenomic binning, comparative biology and taxonomic classification.</title>
        <authorList>
            <person name="Goeker M."/>
        </authorList>
    </citation>
    <scope>NUCLEOTIDE SEQUENCE [LARGE SCALE GENOMIC DNA]</scope>
    <source>
        <strain evidence="1 2">DSM 103736</strain>
    </source>
</reference>
<dbReference type="AlphaFoldDB" id="A0A370R2C8"/>
<organism evidence="1 2">
    <name type="scientific">Enterobacillus tribolii</name>
    <dbReference type="NCBI Taxonomy" id="1487935"/>
    <lineage>
        <taxon>Bacteria</taxon>
        <taxon>Pseudomonadati</taxon>
        <taxon>Pseudomonadota</taxon>
        <taxon>Gammaproteobacteria</taxon>
        <taxon>Enterobacterales</taxon>
        <taxon>Hafniaceae</taxon>
        <taxon>Enterobacillus</taxon>
    </lineage>
</organism>
<dbReference type="RefSeq" id="WP_115457766.1">
    <property type="nucleotide sequence ID" value="NZ_QRAP01000002.1"/>
</dbReference>
<dbReference type="PANTHER" id="PTHR34496">
    <property type="entry name" value="GLCNAC TRANSFERASE-RELATED"/>
    <property type="match status" value="1"/>
</dbReference>
<gene>
    <name evidence="1" type="ORF">C8D90_102532</name>
</gene>
<evidence type="ECO:0000313" key="2">
    <source>
        <dbReference type="Proteomes" id="UP000254848"/>
    </source>
</evidence>
<dbReference type="Pfam" id="PF11397">
    <property type="entry name" value="GlcNAc"/>
    <property type="match status" value="1"/>
</dbReference>